<organism evidence="3 4">
    <name type="scientific">Fusarium vanettenii (strain ATCC MYA-4622 / CBS 123669 / FGSC 9596 / NRRL 45880 / 77-13-4)</name>
    <name type="common">Fusarium solani subsp. pisi</name>
    <dbReference type="NCBI Taxonomy" id="660122"/>
    <lineage>
        <taxon>Eukaryota</taxon>
        <taxon>Fungi</taxon>
        <taxon>Dikarya</taxon>
        <taxon>Ascomycota</taxon>
        <taxon>Pezizomycotina</taxon>
        <taxon>Sordariomycetes</taxon>
        <taxon>Hypocreomycetidae</taxon>
        <taxon>Hypocreales</taxon>
        <taxon>Nectriaceae</taxon>
        <taxon>Fusarium</taxon>
        <taxon>Fusarium solani species complex</taxon>
        <taxon>Fusarium vanettenii</taxon>
    </lineage>
</organism>
<dbReference type="OrthoDB" id="5153349at2759"/>
<feature type="chain" id="PRO_5002989112" evidence="2">
    <location>
        <begin position="20"/>
        <end position="599"/>
    </location>
</feature>
<dbReference type="EMBL" id="GG698916">
    <property type="protein sequence ID" value="EEU38456.1"/>
    <property type="molecule type" value="Genomic_DNA"/>
</dbReference>
<dbReference type="InParanoid" id="C7ZC07"/>
<feature type="compositionally biased region" description="Polar residues" evidence="1">
    <location>
        <begin position="475"/>
        <end position="494"/>
    </location>
</feature>
<dbReference type="KEGG" id="nhe:NECHADRAFT_88616"/>
<protein>
    <submittedName>
        <fullName evidence="3">Uncharacterized protein</fullName>
    </submittedName>
</protein>
<dbReference type="HOGENOM" id="CLU_455667_0_0_1"/>
<feature type="region of interest" description="Disordered" evidence="1">
    <location>
        <begin position="416"/>
        <end position="599"/>
    </location>
</feature>
<evidence type="ECO:0000313" key="3">
    <source>
        <dbReference type="EMBL" id="EEU38456.1"/>
    </source>
</evidence>
<dbReference type="RefSeq" id="XP_003044169.1">
    <property type="nucleotide sequence ID" value="XM_003044123.1"/>
</dbReference>
<accession>C7ZC07</accession>
<reference evidence="3 4" key="1">
    <citation type="journal article" date="2009" name="PLoS Genet.">
        <title>The genome of Nectria haematococca: contribution of supernumerary chromosomes to gene expansion.</title>
        <authorList>
            <person name="Coleman J.J."/>
            <person name="Rounsley S.D."/>
            <person name="Rodriguez-Carres M."/>
            <person name="Kuo A."/>
            <person name="Wasmann C.C."/>
            <person name="Grimwood J."/>
            <person name="Schmutz J."/>
            <person name="Taga M."/>
            <person name="White G.J."/>
            <person name="Zhou S."/>
            <person name="Schwartz D.C."/>
            <person name="Freitag M."/>
            <person name="Ma L.J."/>
            <person name="Danchin E.G."/>
            <person name="Henrissat B."/>
            <person name="Coutinho P.M."/>
            <person name="Nelson D.R."/>
            <person name="Straney D."/>
            <person name="Napoli C.A."/>
            <person name="Barker B.M."/>
            <person name="Gribskov M."/>
            <person name="Rep M."/>
            <person name="Kroken S."/>
            <person name="Molnar I."/>
            <person name="Rensing C."/>
            <person name="Kennell J.C."/>
            <person name="Zamora J."/>
            <person name="Farman M.L."/>
            <person name="Selker E.U."/>
            <person name="Salamov A."/>
            <person name="Shapiro H."/>
            <person name="Pangilinan J."/>
            <person name="Lindquist E."/>
            <person name="Lamers C."/>
            <person name="Grigoriev I.V."/>
            <person name="Geiser D.M."/>
            <person name="Covert S.F."/>
            <person name="Temporini E."/>
            <person name="Vanetten H.D."/>
        </authorList>
    </citation>
    <scope>NUCLEOTIDE SEQUENCE [LARGE SCALE GENOMIC DNA]</scope>
    <source>
        <strain evidence="4">ATCC MYA-4622 / CBS 123669 / FGSC 9596 / NRRL 45880 / 77-13-4</strain>
    </source>
</reference>
<feature type="compositionally biased region" description="Pro residues" evidence="1">
    <location>
        <begin position="564"/>
        <end position="574"/>
    </location>
</feature>
<evidence type="ECO:0000256" key="2">
    <source>
        <dbReference type="SAM" id="SignalP"/>
    </source>
</evidence>
<feature type="compositionally biased region" description="Low complexity" evidence="1">
    <location>
        <begin position="447"/>
        <end position="462"/>
    </location>
</feature>
<keyword evidence="4" id="KW-1185">Reference proteome</keyword>
<feature type="signal peptide" evidence="2">
    <location>
        <begin position="1"/>
        <end position="19"/>
    </location>
</feature>
<feature type="compositionally biased region" description="Polar residues" evidence="1">
    <location>
        <begin position="578"/>
        <end position="587"/>
    </location>
</feature>
<evidence type="ECO:0000313" key="4">
    <source>
        <dbReference type="Proteomes" id="UP000005206"/>
    </source>
</evidence>
<dbReference type="OMA" id="VVPDTWT"/>
<dbReference type="GeneID" id="9670561"/>
<dbReference type="VEuPathDB" id="FungiDB:NECHADRAFT_88616"/>
<name>C7ZC07_FUSV7</name>
<gene>
    <name evidence="3" type="ORF">NECHADRAFT_88616</name>
</gene>
<sequence length="599" mass="65655">MPFVQGLVLLFVIIRVFRTAPETLSAAVRPTPRTRAAVPYPIATILQRQKLTAWPASASSRPDIIGRLPLLFVFVFPQALTCNAYLPLLELVDTLTPRFSIPGELDSCAAGQYPQECLRPRLPEERRRRHVHHVLRPARLPFEVCLRRRAPSQGTERRDHRESCPSYPSLAHGSGLLSFACPTAHPADPSPSIFFSLNLSIYNQQIVSDDWSDQWFFMAGRVHPFALTWEIERQDGLEDELADGDHLAYTIPALIVRDQGYQPVLPRSLSAVDQFPLSSPIVSFTGNIVGPGHTLLRRESVPTLDDAQLKCCGFVHLTTFLAPGNPDKTPYRGFHPFQVFVIFPIRANPWATLCKKMAERRDTQFQSNVLLTCTGKVAGLLGHHLMVQPPGLAQDYVFIVVPDSWTFLDRGVSVSASPMPSPTAAASAPPSSSPDRTPFEEIRASFTSRRPTALPTPLPRETSIPAFTPGESMPSIASTPTSSTQYHYLSTSPTPKRPAPGVDHTLPTKRSRLAPSSPIIIPSSASPIGSLSSQETIDESQTGRAGNQQPVSSFMKHIAQATHPPAPAPAPPPVLDTITASTSSESSNRPHRSRNPPKK</sequence>
<feature type="compositionally biased region" description="Polar residues" evidence="1">
    <location>
        <begin position="539"/>
        <end position="552"/>
    </location>
</feature>
<evidence type="ECO:0000256" key="1">
    <source>
        <dbReference type="SAM" id="MobiDB-lite"/>
    </source>
</evidence>
<dbReference type="Proteomes" id="UP000005206">
    <property type="component" value="Chromosome 14"/>
</dbReference>
<keyword evidence="2" id="KW-0732">Signal</keyword>
<dbReference type="eggNOG" id="ENOG502RISZ">
    <property type="taxonomic scope" value="Eukaryota"/>
</dbReference>
<feature type="compositionally biased region" description="Low complexity" evidence="1">
    <location>
        <begin position="513"/>
        <end position="533"/>
    </location>
</feature>
<dbReference type="AlphaFoldDB" id="C7ZC07"/>
<feature type="compositionally biased region" description="Basic residues" evidence="1">
    <location>
        <begin position="589"/>
        <end position="599"/>
    </location>
</feature>
<feature type="compositionally biased region" description="Low complexity" evidence="1">
    <location>
        <begin position="416"/>
        <end position="434"/>
    </location>
</feature>
<proteinExistence type="predicted"/>